<evidence type="ECO:0000256" key="7">
    <source>
        <dbReference type="ARBA" id="ARBA00022915"/>
    </source>
</evidence>
<organism evidence="17 18">
    <name type="scientific">Candidatus Magnetobacterium bavaricum</name>
    <dbReference type="NCBI Taxonomy" id="29290"/>
    <lineage>
        <taxon>Bacteria</taxon>
        <taxon>Pseudomonadati</taxon>
        <taxon>Nitrospirota</taxon>
        <taxon>Thermodesulfovibrionia</taxon>
        <taxon>Thermodesulfovibrionales</taxon>
        <taxon>Candidatus Magnetobacteriaceae</taxon>
        <taxon>Candidatus Magnetobacterium</taxon>
    </lineage>
</organism>
<dbReference type="SMART" id="SM01130">
    <property type="entry name" value="DHDPS"/>
    <property type="match status" value="1"/>
</dbReference>
<comment type="caution">
    <text evidence="12">Was originally thought to be a dihydrodipicolinate synthase (DHDPS), catalyzing the condensation of (S)-aspartate-beta-semialdehyde [(S)-ASA] and pyruvate to dihydrodipicolinate (DHDP). However, it was shown in E.coli that the product of the enzymatic reaction is not dihydrodipicolinate but in fact (4S)-4-hydroxy-2,3,4,5-tetrahydro-(2S)-dipicolinic acid (HTPA), and that the consecutive dehydration reaction leading to DHDP is not spontaneous but catalyzed by DapB.</text>
</comment>
<comment type="function">
    <text evidence="1 12">Catalyzes the condensation of (S)-aspartate-beta-semialdehyde [(S)-ASA] and pyruvate to 4-hydroxy-tetrahydrodipicolinate (HTPA).</text>
</comment>
<dbReference type="PIRSF" id="PIRSF001365">
    <property type="entry name" value="DHDPS"/>
    <property type="match status" value="1"/>
</dbReference>
<name>A0A0F3GRZ5_9BACT</name>
<evidence type="ECO:0000256" key="6">
    <source>
        <dbReference type="ARBA" id="ARBA00022605"/>
    </source>
</evidence>
<dbReference type="GO" id="GO:0019877">
    <property type="term" value="P:diaminopimelate biosynthetic process"/>
    <property type="evidence" value="ECO:0007669"/>
    <property type="project" value="UniProtKB-UniRule"/>
</dbReference>
<evidence type="ECO:0000256" key="3">
    <source>
        <dbReference type="ARBA" id="ARBA00007592"/>
    </source>
</evidence>
<evidence type="ECO:0000256" key="1">
    <source>
        <dbReference type="ARBA" id="ARBA00003294"/>
    </source>
</evidence>
<feature type="site" description="L-lysine inhibitor binding" evidence="16">
    <location>
        <position position="79"/>
    </location>
</feature>
<comment type="pathway">
    <text evidence="2 12">Amino-acid biosynthesis; L-lysine biosynthesis via DAP pathway; (S)-tetrahydrodipicolinate from L-aspartate: step 3/4.</text>
</comment>
<dbReference type="PATRIC" id="fig|29290.4.peg.4138"/>
<proteinExistence type="inferred from homology"/>
<feature type="site" description="L-lysine inhibitor binding" evidence="16">
    <location>
        <position position="106"/>
    </location>
</feature>
<feature type="active site" description="Schiff-base intermediate with substrate" evidence="12 14">
    <location>
        <position position="160"/>
    </location>
</feature>
<keyword evidence="6 12" id="KW-0028">Amino-acid biosynthesis</keyword>
<evidence type="ECO:0000256" key="4">
    <source>
        <dbReference type="ARBA" id="ARBA00012086"/>
    </source>
</evidence>
<evidence type="ECO:0000256" key="8">
    <source>
        <dbReference type="ARBA" id="ARBA00023154"/>
    </source>
</evidence>
<dbReference type="UniPathway" id="UPA00034">
    <property type="reaction ID" value="UER00017"/>
</dbReference>
<comment type="caution">
    <text evidence="17">The sequence shown here is derived from an EMBL/GenBank/DDBJ whole genome shotgun (WGS) entry which is preliminary data.</text>
</comment>
<dbReference type="Pfam" id="PF00701">
    <property type="entry name" value="DHDPS"/>
    <property type="match status" value="1"/>
</dbReference>
<evidence type="ECO:0000256" key="14">
    <source>
        <dbReference type="PIRSR" id="PIRSR001365-1"/>
    </source>
</evidence>
<evidence type="ECO:0000313" key="17">
    <source>
        <dbReference type="EMBL" id="KJU84676.1"/>
    </source>
</evidence>
<feature type="site" description="L-lysine inhibitor binding; via carbonyl oxygen" evidence="16">
    <location>
        <position position="48"/>
    </location>
</feature>
<evidence type="ECO:0000256" key="16">
    <source>
        <dbReference type="PIRSR" id="PIRSR001365-3"/>
    </source>
</evidence>
<dbReference type="InterPro" id="IPR020624">
    <property type="entry name" value="Schiff_base-form_aldolases_CS"/>
</dbReference>
<dbReference type="GO" id="GO:0005829">
    <property type="term" value="C:cytosol"/>
    <property type="evidence" value="ECO:0007669"/>
    <property type="project" value="TreeGrafter"/>
</dbReference>
<comment type="subcellular location">
    <subcellularLocation>
        <location evidence="12">Cytoplasm</location>
    </subcellularLocation>
</comment>
<dbReference type="CDD" id="cd00950">
    <property type="entry name" value="DHDPS"/>
    <property type="match status" value="1"/>
</dbReference>
<keyword evidence="10 12" id="KW-0704">Schiff base</keyword>
<comment type="similarity">
    <text evidence="3 12 13">Belongs to the DapA family.</text>
</comment>
<keyword evidence="9 12" id="KW-0456">Lyase</keyword>
<dbReference type="InterPro" id="IPR005263">
    <property type="entry name" value="DapA"/>
</dbReference>
<evidence type="ECO:0000256" key="15">
    <source>
        <dbReference type="PIRSR" id="PIRSR001365-2"/>
    </source>
</evidence>
<evidence type="ECO:0000256" key="9">
    <source>
        <dbReference type="ARBA" id="ARBA00023239"/>
    </source>
</evidence>
<dbReference type="PANTHER" id="PTHR12128:SF66">
    <property type="entry name" value="4-HYDROXY-2-OXOGLUTARATE ALDOLASE, MITOCHONDRIAL"/>
    <property type="match status" value="1"/>
</dbReference>
<dbReference type="Gene3D" id="3.20.20.70">
    <property type="entry name" value="Aldolase class I"/>
    <property type="match status" value="1"/>
</dbReference>
<dbReference type="InterPro" id="IPR002220">
    <property type="entry name" value="DapA-like"/>
</dbReference>
<evidence type="ECO:0000256" key="5">
    <source>
        <dbReference type="ARBA" id="ARBA00022490"/>
    </source>
</evidence>
<dbReference type="AlphaFoldDB" id="A0A0F3GRZ5"/>
<feature type="active site" description="Proton donor/acceptor" evidence="12 14">
    <location>
        <position position="132"/>
    </location>
</feature>
<dbReference type="PRINTS" id="PR00146">
    <property type="entry name" value="DHPICSNTHASE"/>
</dbReference>
<dbReference type="GO" id="GO:0008840">
    <property type="term" value="F:4-hydroxy-tetrahydrodipicolinate synthase activity"/>
    <property type="evidence" value="ECO:0007669"/>
    <property type="project" value="UniProtKB-UniRule"/>
</dbReference>
<dbReference type="EC" id="4.3.3.7" evidence="4 12"/>
<dbReference type="NCBIfam" id="TIGR00674">
    <property type="entry name" value="dapA"/>
    <property type="match status" value="1"/>
</dbReference>
<dbReference type="EMBL" id="LACI01001338">
    <property type="protein sequence ID" value="KJU84676.1"/>
    <property type="molecule type" value="Genomic_DNA"/>
</dbReference>
<dbReference type="GO" id="GO:0009089">
    <property type="term" value="P:lysine biosynthetic process via diaminopimelate"/>
    <property type="evidence" value="ECO:0007669"/>
    <property type="project" value="UniProtKB-UniRule"/>
</dbReference>
<dbReference type="PROSITE" id="PS00665">
    <property type="entry name" value="DHDPS_1"/>
    <property type="match status" value="1"/>
</dbReference>
<feature type="binding site" evidence="12 15">
    <location>
        <position position="44"/>
    </location>
    <ligand>
        <name>pyruvate</name>
        <dbReference type="ChEBI" id="CHEBI:15361"/>
    </ligand>
</feature>
<dbReference type="PROSITE" id="PS00666">
    <property type="entry name" value="DHDPS_2"/>
    <property type="match status" value="1"/>
</dbReference>
<feature type="binding site" evidence="12 15">
    <location>
        <position position="202"/>
    </location>
    <ligand>
        <name>pyruvate</name>
        <dbReference type="ChEBI" id="CHEBI:15361"/>
    </ligand>
</feature>
<feature type="site" description="L-lysine inhibitor binding" evidence="16">
    <location>
        <position position="105"/>
    </location>
</feature>
<feature type="site" description="Part of a proton relay during catalysis" evidence="12 16">
    <location>
        <position position="43"/>
    </location>
</feature>
<dbReference type="InterPro" id="IPR013785">
    <property type="entry name" value="Aldolase_TIM"/>
</dbReference>
<keyword evidence="7 12" id="KW-0220">Diaminopimelate biosynthesis</keyword>
<feature type="site" description="L-lysine inhibitor binding" evidence="16">
    <location>
        <position position="83"/>
    </location>
</feature>
<accession>A0A0F3GRZ5</accession>
<dbReference type="HAMAP" id="MF_00418">
    <property type="entry name" value="DapA"/>
    <property type="match status" value="1"/>
</dbReference>
<evidence type="ECO:0000256" key="2">
    <source>
        <dbReference type="ARBA" id="ARBA00005120"/>
    </source>
</evidence>
<dbReference type="PANTHER" id="PTHR12128">
    <property type="entry name" value="DIHYDRODIPICOLINATE SYNTHASE"/>
    <property type="match status" value="1"/>
</dbReference>
<keyword evidence="5 12" id="KW-0963">Cytoplasm</keyword>
<sequence length="290" mass="31545">MFKGSMVALVTPFKNGVFDEKTYGDLIQWHIAEGTSAIVPCGTTGESATLEYEEHYRVIEVAVEAAGKRVAVIAGTGANATDETIKMTKKAKALGADGVLLVCPYYNKPTQEGLYRHYRAVAESVDIPQVLYNVPGRTALNILPSTVARLSAIENIVAIKEASGDMRQVSEVIRLCGERMTILSGDDFTTFPLMMLGGKGVISVTANLMPAAVAKMCSLVQEGQIDKARDIHYSLEILSNAMFVETNPIPVKTALALMGKINEEFRLPLCDMSHDNREKLKAILTAYKLI</sequence>
<feature type="site" description="Part of a proton relay during catalysis" evidence="12">
    <location>
        <position position="106"/>
    </location>
</feature>
<gene>
    <name evidence="12" type="primary">dapA</name>
    <name evidence="17" type="ORF">MBAV_003130</name>
</gene>
<protein>
    <recommendedName>
        <fullName evidence="4 12">4-hydroxy-tetrahydrodipicolinate synthase</fullName>
        <shortName evidence="12">HTPA synthase</shortName>
        <ecNumber evidence="4 12">4.3.3.7</ecNumber>
    </recommendedName>
</protein>
<evidence type="ECO:0000256" key="12">
    <source>
        <dbReference type="HAMAP-Rule" id="MF_00418"/>
    </source>
</evidence>
<evidence type="ECO:0000256" key="10">
    <source>
        <dbReference type="ARBA" id="ARBA00023270"/>
    </source>
</evidence>
<dbReference type="SUPFAM" id="SSF51569">
    <property type="entry name" value="Aldolase"/>
    <property type="match status" value="1"/>
</dbReference>
<dbReference type="InterPro" id="IPR020625">
    <property type="entry name" value="Schiff_base-form_aldolases_AS"/>
</dbReference>
<reference evidence="17 18" key="1">
    <citation type="submission" date="2015-02" db="EMBL/GenBank/DDBJ databases">
        <title>Single-cell genomics of uncultivated deep-branching MTB reveals a conserved set of magnetosome genes.</title>
        <authorList>
            <person name="Kolinko S."/>
            <person name="Richter M."/>
            <person name="Glockner F.O."/>
            <person name="Brachmann A."/>
            <person name="Schuler D."/>
        </authorList>
    </citation>
    <scope>NUCLEOTIDE SEQUENCE [LARGE SCALE GENOMIC DNA]</scope>
    <source>
        <strain evidence="17">TM-1</strain>
    </source>
</reference>
<evidence type="ECO:0000256" key="11">
    <source>
        <dbReference type="ARBA" id="ARBA00047836"/>
    </source>
</evidence>
<keyword evidence="8 12" id="KW-0457">Lysine biosynthesis</keyword>
<dbReference type="Proteomes" id="UP000033423">
    <property type="component" value="Unassembled WGS sequence"/>
</dbReference>
<comment type="catalytic activity">
    <reaction evidence="11 12">
        <text>L-aspartate 4-semialdehyde + pyruvate = (2S,4S)-4-hydroxy-2,3,4,5-tetrahydrodipicolinate + H2O + H(+)</text>
        <dbReference type="Rhea" id="RHEA:34171"/>
        <dbReference type="ChEBI" id="CHEBI:15361"/>
        <dbReference type="ChEBI" id="CHEBI:15377"/>
        <dbReference type="ChEBI" id="CHEBI:15378"/>
        <dbReference type="ChEBI" id="CHEBI:67139"/>
        <dbReference type="ChEBI" id="CHEBI:537519"/>
        <dbReference type="EC" id="4.3.3.7"/>
    </reaction>
</comment>
<keyword evidence="18" id="KW-1185">Reference proteome</keyword>
<evidence type="ECO:0000256" key="13">
    <source>
        <dbReference type="PIRNR" id="PIRNR001365"/>
    </source>
</evidence>
<comment type="subunit">
    <text evidence="12">Homotetramer; dimer of dimers.</text>
</comment>
<evidence type="ECO:0000313" key="18">
    <source>
        <dbReference type="Proteomes" id="UP000033423"/>
    </source>
</evidence>